<dbReference type="Pfam" id="PF06283">
    <property type="entry name" value="ThuA"/>
    <property type="match status" value="1"/>
</dbReference>
<dbReference type="InterPro" id="IPR029062">
    <property type="entry name" value="Class_I_gatase-like"/>
</dbReference>
<dbReference type="InterPro" id="IPR008972">
    <property type="entry name" value="Cupredoxin"/>
</dbReference>
<keyword evidence="2" id="KW-0732">Signal</keyword>
<feature type="region of interest" description="Disordered" evidence="1">
    <location>
        <begin position="1641"/>
        <end position="1663"/>
    </location>
</feature>
<evidence type="ECO:0000313" key="5">
    <source>
        <dbReference type="Proteomes" id="UP000278962"/>
    </source>
</evidence>
<dbReference type="Gene3D" id="2.120.10.30">
    <property type="entry name" value="TolB, C-terminal domain"/>
    <property type="match status" value="1"/>
</dbReference>
<organism evidence="4 5">
    <name type="scientific">Solirubrobacter pauli</name>
    <dbReference type="NCBI Taxonomy" id="166793"/>
    <lineage>
        <taxon>Bacteria</taxon>
        <taxon>Bacillati</taxon>
        <taxon>Actinomycetota</taxon>
        <taxon>Thermoleophilia</taxon>
        <taxon>Solirubrobacterales</taxon>
        <taxon>Solirubrobacteraceae</taxon>
        <taxon>Solirubrobacter</taxon>
    </lineage>
</organism>
<name>A0A660LFX3_9ACTN</name>
<feature type="compositionally biased region" description="Low complexity" evidence="1">
    <location>
        <begin position="1646"/>
        <end position="1659"/>
    </location>
</feature>
<feature type="region of interest" description="Disordered" evidence="1">
    <location>
        <begin position="1161"/>
        <end position="1181"/>
    </location>
</feature>
<reference evidence="4 5" key="1">
    <citation type="submission" date="2018-10" db="EMBL/GenBank/DDBJ databases">
        <title>Genomic Encyclopedia of Archaeal and Bacterial Type Strains, Phase II (KMG-II): from individual species to whole genera.</title>
        <authorList>
            <person name="Goeker M."/>
        </authorList>
    </citation>
    <scope>NUCLEOTIDE SEQUENCE [LARGE SCALE GENOMIC DNA]</scope>
    <source>
        <strain evidence="4 5">DSM 14954</strain>
    </source>
</reference>
<protein>
    <submittedName>
        <fullName evidence="4">Trehalose utilization protein</fullName>
    </submittedName>
</protein>
<dbReference type="Gene3D" id="2.60.120.200">
    <property type="match status" value="2"/>
</dbReference>
<feature type="signal peptide" evidence="2">
    <location>
        <begin position="1"/>
        <end position="35"/>
    </location>
</feature>
<dbReference type="PANTHER" id="PTHR19328">
    <property type="entry name" value="HEDGEHOG-INTERACTING PROTEIN"/>
    <property type="match status" value="1"/>
</dbReference>
<dbReference type="InterPro" id="IPR013783">
    <property type="entry name" value="Ig-like_fold"/>
</dbReference>
<dbReference type="Gene3D" id="2.60.40.10">
    <property type="entry name" value="Immunoglobulins"/>
    <property type="match status" value="1"/>
</dbReference>
<dbReference type="GO" id="GO:0005975">
    <property type="term" value="P:carbohydrate metabolic process"/>
    <property type="evidence" value="ECO:0007669"/>
    <property type="project" value="UniProtKB-ARBA"/>
</dbReference>
<dbReference type="PANTHER" id="PTHR19328:SF13">
    <property type="entry name" value="HIPL1 PROTEIN"/>
    <property type="match status" value="1"/>
</dbReference>
<proteinExistence type="predicted"/>
<accession>A0A660LFX3</accession>
<dbReference type="Gene3D" id="3.40.50.880">
    <property type="match status" value="1"/>
</dbReference>
<dbReference type="OrthoDB" id="5240321at2"/>
<dbReference type="InterPro" id="IPR058094">
    <property type="entry name" value="Ig-like_OmpL47-like"/>
</dbReference>
<dbReference type="SUPFAM" id="SSF52317">
    <property type="entry name" value="Class I glutamine amidotransferase-like"/>
    <property type="match status" value="1"/>
</dbReference>
<dbReference type="InterPro" id="IPR029010">
    <property type="entry name" value="ThuA-like"/>
</dbReference>
<sequence length="2213" mass="232914">MADRRSFGMPMRHVVLCAALLTLVASLLVPAIANAQGSKRVLLYTGTTGYRHSDAIDNGRQPVQTAVQAAGYTVDWEDCTNNGGGANNCDNANKNPRIFTDANLAKYDAILLLNASSNGVLWNDAQKAAIIKFVQNGGGIAGVHNATDMGTSQESWNWWDGNNGNSVIGATMAGHAATSLTNIGQIQVADHNHLATRDLPDQYGVGDEHYNFRRNVRGTHHVLATIDERTYTPGGNAMGQDHPITWCKLYDGDNVNDNTGTNKSYSDGRTWVTSMGHFGAQYTENGGNNNLIKTIVGGLRWVAGEGRKSDCSGTVWSSYTREVVVPDANNPIGIDVAKDGKVYWSEIGNPISLESTGYVKMYDPAKPAGNKATVISIPTRADHGNSEDGVLGMSLQPGFDLSDPTKRNLFVYYSPRNPDWPMSGNQQVVGYNQISRFTLTADGASAVAGSERVILRVPKAKISGSPSGFPGGPTDSGPGHVGGAGLDFDSAGNLYLGVGDDVSPNATGHNGYAPMDFRAKERWDARKTAQNSADLRGKILRITPKQGDIPADAAPGVDATYAIPEGNLFPVGTAKTRPEIYAMGFRQPFTLHTDPKNPGVVGAGEYCHDNSSNAANRSPAGTCEWDLLNKPGNHGWPMCVGNNSAANSMFKWNYATGSSTGQQYDCNQTSLPSDIRWAPSGQTPVEPTFDGLDTLPGPVEKATIWKKYSGAADGQSTADFGNLDAGGMQPLAGPIYRYPEGTATQGAFPRYYDGSWLIGNRGSDNGFWKEVKMRQDNNQMLRVSDWLPYNGGVNPSNANSSLVIGTQFGPDGALYMSRFSVGCCRAQTGTGNQNQIVKISFNVQDECLTDTNAPSVSADVTGQAYPDRANTYVNSAKLKLSATDSGCAGVKGIEYRQQGSTEWLPYTTDVTFEEGKTYTIEYRATDRKDNVSAVKTASFEILKINDSTAPVVNAATSGNKDQRSYFVGSATLTLTATDNEVGGSGVQKVEYRVNGGAWTPYLAPVAFNTAGNYEVEYRATDKVNNTSEIKKETFRLLGGAGCTQARSDEFDGTALGSQWVRHTRNGGTPLSALTFSNGQLHMPTADFELDAAATNTSVGPVNFIGQDLNSLGDNWQVETEFTVKYTGGWQNTGLIVYNGDNNFFRSSITHSLSAGNIYVEQSKDNPSSTEGARSQAGSNITVAPNKNDAITIRMRYTRTAGSNTVVPQYRIMAPASAAMADWAAFGGAANFLDLNPTSGARRDAVGSRIGIITQSNFPGTTGANPYTGTPGTVDVNYFRVTPDPLTCETDAPATTATVDPAAPATGDTYDRSVKVNFSATDTGTNAAGVEKTEYRITTNGVAGEWVTKTNAANESPFVNQITVANSGTHLVEFRSTDKAANTEATKSVTFKVQLPVCDRSDEFDGTEILPRWIRHTRNGGTPTTGPLAPTVSGGQLHLPTNDLEIDAADSNTSVGPINFLGQDLPALGNAWTAETQFTVQFRGGWQNIGLVVWNGDNNFFRSTITHNLGSSAIFVESSKDAPSSTEGARTGGSSANILPSNTGPVTIKMRYTRAANANTVTAQYQVVAPASAATADWVNFPTITGGLDLNPSSGARRDATGSRIGLIAQDNWPAGGTYPSNGQPAIAHVDYFRVTPDNCPTGADQTAPTTTATAAPTAPNGTNGWYTSDVNVTLAGNDGANGSGVDKIEYKVDGGAFATYTAPVAITTAGTHTIEFRSTDKAGNVEATKSLTVKVDKVAPTTTASLEPATGPYTGPVTLTLTAADQPNASGVAKTEYMVNTTSPFSTVAAAKLASAAAEWVTYNPASKPQFSAPGSYSVDYRSTDAAGNVETAKTVTFTIAGQSNDKTAPVTTNTLDPASPGAGQTYVGPVKVKFSATDPAGSGGGSAAKTVKVEASGDRWAPDAVSLNNGDKVEWSFPAETATFPHDVWVVAPGGSQANPTQVTSSIVFPGGDPVSKTLDQNGAWTFICKIHSVYNAASTTWTGMVGTATVAAAPAGETPSGVDYTEYRVKTGTTQGDWVKANNTAAANPFASEVTVSALGQHTVEFRSVDKAGNVEATKSVGFSIKEDTGDTVTEDADVNATVPRTLGISVSGAATFGAIVPGVDKVYDASTNVTVTSTLTASKLTIHDSSGTAPGHLVSGTYAMPQALQVGVGTAYSALSATPTTLGTWTTALASEPVTLKFRQAVAKTDKLVEGNYSKRVTLTLGATTP</sequence>
<evidence type="ECO:0000256" key="2">
    <source>
        <dbReference type="SAM" id="SignalP"/>
    </source>
</evidence>
<dbReference type="SUPFAM" id="SSF49503">
    <property type="entry name" value="Cupredoxins"/>
    <property type="match status" value="1"/>
</dbReference>
<dbReference type="NCBIfam" id="NF047446">
    <property type="entry name" value="barrel_OmpL47"/>
    <property type="match status" value="4"/>
</dbReference>
<feature type="region of interest" description="Disordered" evidence="1">
    <location>
        <begin position="464"/>
        <end position="484"/>
    </location>
</feature>
<gene>
    <name evidence="4" type="ORF">C8N24_2945</name>
</gene>
<feature type="compositionally biased region" description="Polar residues" evidence="1">
    <location>
        <begin position="1520"/>
        <end position="1539"/>
    </location>
</feature>
<evidence type="ECO:0000313" key="4">
    <source>
        <dbReference type="EMBL" id="RKQ93085.1"/>
    </source>
</evidence>
<feature type="chain" id="PRO_5024875791" evidence="2">
    <location>
        <begin position="36"/>
        <end position="2213"/>
    </location>
</feature>
<feature type="region of interest" description="Disordered" evidence="1">
    <location>
        <begin position="1519"/>
        <end position="1539"/>
    </location>
</feature>
<feature type="compositionally biased region" description="Low complexity" evidence="1">
    <location>
        <begin position="464"/>
        <end position="478"/>
    </location>
</feature>
<evidence type="ECO:0000256" key="1">
    <source>
        <dbReference type="SAM" id="MobiDB-lite"/>
    </source>
</evidence>
<keyword evidence="5" id="KW-1185">Reference proteome</keyword>
<dbReference type="Proteomes" id="UP000278962">
    <property type="component" value="Unassembled WGS sequence"/>
</dbReference>
<dbReference type="Gene3D" id="3.30.1920.20">
    <property type="match status" value="1"/>
</dbReference>
<feature type="compositionally biased region" description="Polar residues" evidence="1">
    <location>
        <begin position="1164"/>
        <end position="1181"/>
    </location>
</feature>
<dbReference type="Gene3D" id="2.60.40.420">
    <property type="entry name" value="Cupredoxins - blue copper proteins"/>
    <property type="match status" value="1"/>
</dbReference>
<comment type="caution">
    <text evidence="4">The sequence shown here is derived from an EMBL/GenBank/DDBJ whole genome shotgun (WGS) entry which is preliminary data.</text>
</comment>
<evidence type="ECO:0000259" key="3">
    <source>
        <dbReference type="Pfam" id="PF06283"/>
    </source>
</evidence>
<dbReference type="InterPro" id="IPR011042">
    <property type="entry name" value="6-blade_b-propeller_TolB-like"/>
</dbReference>
<feature type="domain" description="ThuA-like" evidence="3">
    <location>
        <begin position="40"/>
        <end position="302"/>
    </location>
</feature>
<dbReference type="EMBL" id="RBIL01000001">
    <property type="protein sequence ID" value="RKQ93085.1"/>
    <property type="molecule type" value="Genomic_DNA"/>
</dbReference>